<evidence type="ECO:0000256" key="2">
    <source>
        <dbReference type="ARBA" id="ARBA00004613"/>
    </source>
</evidence>
<comment type="similarity">
    <text evidence="3">Belongs to the polysaccharide deacetylase family.</text>
</comment>
<dbReference type="SUPFAM" id="SSF53448">
    <property type="entry name" value="Nucleotide-diphospho-sugar transferases"/>
    <property type="match status" value="1"/>
</dbReference>
<gene>
    <name evidence="9" type="ORF">ACFOJ9_06535</name>
</gene>
<keyword evidence="9" id="KW-0328">Glycosyltransferase</keyword>
<dbReference type="SUPFAM" id="SSF53335">
    <property type="entry name" value="S-adenosyl-L-methionine-dependent methyltransferases"/>
    <property type="match status" value="1"/>
</dbReference>
<dbReference type="GO" id="GO:0016757">
    <property type="term" value="F:glycosyltransferase activity"/>
    <property type="evidence" value="ECO:0007669"/>
    <property type="project" value="UniProtKB-KW"/>
</dbReference>
<dbReference type="InterPro" id="IPR029044">
    <property type="entry name" value="Nucleotide-diphossugar_trans"/>
</dbReference>
<dbReference type="RefSeq" id="WP_378977788.1">
    <property type="nucleotide sequence ID" value="NZ_JBHRVD010000001.1"/>
</dbReference>
<dbReference type="CDD" id="cd02440">
    <property type="entry name" value="AdoMet_MTases"/>
    <property type="match status" value="1"/>
</dbReference>
<dbReference type="SUPFAM" id="SSF88713">
    <property type="entry name" value="Glycoside hydrolase/deacetylase"/>
    <property type="match status" value="1"/>
</dbReference>
<keyword evidence="10" id="KW-1185">Reference proteome</keyword>
<evidence type="ECO:0000256" key="3">
    <source>
        <dbReference type="ARBA" id="ARBA00010973"/>
    </source>
</evidence>
<feature type="region of interest" description="Disordered" evidence="7">
    <location>
        <begin position="470"/>
        <end position="489"/>
    </location>
</feature>
<keyword evidence="5" id="KW-0732">Signal</keyword>
<dbReference type="Proteomes" id="UP001595648">
    <property type="component" value="Unassembled WGS sequence"/>
</dbReference>
<reference evidence="10" key="1">
    <citation type="journal article" date="2019" name="Int. J. Syst. Evol. Microbiol.">
        <title>The Global Catalogue of Microorganisms (GCM) 10K type strain sequencing project: providing services to taxonomists for standard genome sequencing and annotation.</title>
        <authorList>
            <consortium name="The Broad Institute Genomics Platform"/>
            <consortium name="The Broad Institute Genome Sequencing Center for Infectious Disease"/>
            <person name="Wu L."/>
            <person name="Ma J."/>
        </authorList>
    </citation>
    <scope>NUCLEOTIDE SEQUENCE [LARGE SCALE GENOMIC DNA]</scope>
    <source>
        <strain evidence="10">ICMP 19515</strain>
    </source>
</reference>
<dbReference type="Pfam" id="PF05401">
    <property type="entry name" value="NodS"/>
    <property type="match status" value="1"/>
</dbReference>
<dbReference type="InterPro" id="IPR011330">
    <property type="entry name" value="Glyco_hydro/deAcase_b/a-brl"/>
</dbReference>
<keyword evidence="9" id="KW-0808">Transferase</keyword>
<dbReference type="Pfam" id="PF01522">
    <property type="entry name" value="Polysacc_deac_1"/>
    <property type="match status" value="1"/>
</dbReference>
<dbReference type="InterPro" id="IPR008715">
    <property type="entry name" value="SAM-MeTfrase_NodS-like"/>
</dbReference>
<accession>A0ABV7MHS5</accession>
<dbReference type="PANTHER" id="PTHR34216">
    <property type="match status" value="1"/>
</dbReference>
<dbReference type="Gene3D" id="3.20.20.370">
    <property type="entry name" value="Glycoside hydrolase/deacetylase"/>
    <property type="match status" value="1"/>
</dbReference>
<dbReference type="InterPro" id="IPR002509">
    <property type="entry name" value="NODB_dom"/>
</dbReference>
<dbReference type="InterPro" id="IPR029063">
    <property type="entry name" value="SAM-dependent_MTases_sf"/>
</dbReference>
<dbReference type="PROSITE" id="PS51677">
    <property type="entry name" value="NODB"/>
    <property type="match status" value="1"/>
</dbReference>
<protein>
    <recommendedName>
        <fullName evidence="4">Chitooligosaccharide deacetylase</fullName>
    </recommendedName>
    <alternativeName>
        <fullName evidence="6">Nodulation protein B</fullName>
    </alternativeName>
</protein>
<evidence type="ECO:0000259" key="8">
    <source>
        <dbReference type="PROSITE" id="PS51677"/>
    </source>
</evidence>
<dbReference type="Pfam" id="PF00535">
    <property type="entry name" value="Glycos_transf_2"/>
    <property type="match status" value="1"/>
</dbReference>
<sequence length="965" mass="105650">MAHNPLVSIVVPAHNAEVTLARALDCLLDQEIVDWEAIVVDDASTDRTPAIIAGYVEQDTRFRTLSSCAYSPAGARNSGISTARGHWLMFLDADDWVDASFLTKMLAALKTAPDAVAAYCGSQRVMPDGELIPSSISPEVAIQPFETFARQCAIATHALLVDRATIVELGGFDVSLRTCEDWDLWQRLARLGKNWVMVDEPLAFYRVSPNALSRNSTQMLADAEIVIARGFSPDPRVKHPGSAHANGAIEAIGRTASEALAWFALWNAASDCGGGSGSINPQSLRALPAGRKWAREIAKVAFDGLMVGSLSVPAQLAARWDRFGGALTELIIELGKVWGDPVAGRRVQYHLDQMLLDADDLAAPRRLARTLGIRVDARNPTSTELPEGIDQIYAYLMMDGQIEAVVQFGVLGTVTRDHWIELIAPQKDAGADTSNTLAAEALLTTAERRPDPDSHFGKLERLAAQARELVRSSAEPAEPPVAPRRARARHDKDRTSFWNGYFATEDPWNYGSSYEQEKYERQLEILPAGPIGRALELACAEGHFTRQLAPRVGHLTATDISAIAIGRARARCGDQPNIEFGVLDFSADTLPGEMDLIFCSEVLYYLDDLAELRRITQKFAEALAPGGSFISAHAFVLRDNVDRTGFDWNTFGAQAISETLAATEGLVLEQSIRTELYRIDRFRRLSPGEVATEPVIDHVPIRAPIGIGVARNIVWGGARALRHDVARTERRQRIPVLMYHSIADDGPTALARFRLTPAAFASQMAWLRANGFHAIMSEQLERSIANRQPFAGRPVLITFDDGFQNFADHAWPTLRANDLTAEVFLVTDLVGESAKWDAVSGPPTRLMDAGTVRRLAAEGAFFGSHLATHRAIDGLSSSDLAAELLRSRMFIERWTGRPTSAFAAPFSVTDRRLGRLAKESGYRIGFGGRHGPADLNCDPIDLPRIEIRGDRSLDDFVATVEAVLE</sequence>
<evidence type="ECO:0000256" key="5">
    <source>
        <dbReference type="ARBA" id="ARBA00022729"/>
    </source>
</evidence>
<comment type="caution">
    <text evidence="9">The sequence shown here is derived from an EMBL/GenBank/DDBJ whole genome shotgun (WGS) entry which is preliminary data.</text>
</comment>
<comment type="subcellular location">
    <subcellularLocation>
        <location evidence="2">Secreted</location>
    </subcellularLocation>
</comment>
<evidence type="ECO:0000256" key="6">
    <source>
        <dbReference type="ARBA" id="ARBA00032976"/>
    </source>
</evidence>
<dbReference type="CDD" id="cd10918">
    <property type="entry name" value="CE4_NodB_like_5s_6s"/>
    <property type="match status" value="1"/>
</dbReference>
<evidence type="ECO:0000313" key="10">
    <source>
        <dbReference type="Proteomes" id="UP001595648"/>
    </source>
</evidence>
<proteinExistence type="inferred from homology"/>
<dbReference type="InterPro" id="IPR001173">
    <property type="entry name" value="Glyco_trans_2-like"/>
</dbReference>
<feature type="domain" description="NodB homology" evidence="8">
    <location>
        <begin position="793"/>
        <end position="965"/>
    </location>
</feature>
<dbReference type="PANTHER" id="PTHR34216:SF3">
    <property type="entry name" value="POLY-BETA-1,6-N-ACETYL-D-GLUCOSAMINE N-DEACETYLASE"/>
    <property type="match status" value="1"/>
</dbReference>
<evidence type="ECO:0000313" key="9">
    <source>
        <dbReference type="EMBL" id="MFC3321431.1"/>
    </source>
</evidence>
<evidence type="ECO:0000256" key="4">
    <source>
        <dbReference type="ARBA" id="ARBA00020071"/>
    </source>
</evidence>
<dbReference type="Gene3D" id="3.40.50.150">
    <property type="entry name" value="Vaccinia Virus protein VP39"/>
    <property type="match status" value="1"/>
</dbReference>
<comment type="function">
    <text evidence="1">Is involved in generating a small heat-stable compound (Nod), an acylated oligomer of N-acetylglucosamine, that stimulates mitosis in various plant protoplasts.</text>
</comment>
<organism evidence="9 10">
    <name type="scientific">Mesorhizobium cantuariense</name>
    <dbReference type="NCBI Taxonomy" id="1300275"/>
    <lineage>
        <taxon>Bacteria</taxon>
        <taxon>Pseudomonadati</taxon>
        <taxon>Pseudomonadota</taxon>
        <taxon>Alphaproteobacteria</taxon>
        <taxon>Hyphomicrobiales</taxon>
        <taxon>Phyllobacteriaceae</taxon>
        <taxon>Mesorhizobium</taxon>
    </lineage>
</organism>
<dbReference type="EMBL" id="JBHRVD010000001">
    <property type="protein sequence ID" value="MFC3321431.1"/>
    <property type="molecule type" value="Genomic_DNA"/>
</dbReference>
<name>A0ABV7MHS5_9HYPH</name>
<dbReference type="InterPro" id="IPR051398">
    <property type="entry name" value="Polysacch_Deacetylase"/>
</dbReference>
<dbReference type="Gene3D" id="3.90.550.10">
    <property type="entry name" value="Spore Coat Polysaccharide Biosynthesis Protein SpsA, Chain A"/>
    <property type="match status" value="1"/>
</dbReference>
<evidence type="ECO:0000256" key="1">
    <source>
        <dbReference type="ARBA" id="ARBA00003236"/>
    </source>
</evidence>
<evidence type="ECO:0000256" key="7">
    <source>
        <dbReference type="SAM" id="MobiDB-lite"/>
    </source>
</evidence>